<dbReference type="Proteomes" id="UP000648257">
    <property type="component" value="Unassembled WGS sequence"/>
</dbReference>
<keyword evidence="5" id="KW-0964">Secreted</keyword>
<proteinExistence type="inferred from homology"/>
<keyword evidence="9" id="KW-1185">Reference proteome</keyword>
<dbReference type="InterPro" id="IPR010809">
    <property type="entry name" value="FliD_C"/>
</dbReference>
<dbReference type="Pfam" id="PF02465">
    <property type="entry name" value="FliD_N"/>
    <property type="match status" value="1"/>
</dbReference>
<evidence type="ECO:0000313" key="8">
    <source>
        <dbReference type="EMBL" id="MBC3809056.1"/>
    </source>
</evidence>
<keyword evidence="4 5" id="KW-0975">Bacterial flagellum</keyword>
<comment type="function">
    <text evidence="5">Required for morphogenesis and for the elongation of the flagellar filament by facilitating polymerization of the flagellin monomers at the tip of growing filament. Forms a capping structure, which prevents flagellin subunits (transported through the central channel of the flagellum) from leaking out without polymerization at the distal end.</text>
</comment>
<dbReference type="PANTHER" id="PTHR30288:SF0">
    <property type="entry name" value="FLAGELLAR HOOK-ASSOCIATED PROTEIN 2"/>
    <property type="match status" value="1"/>
</dbReference>
<feature type="domain" description="Flagellar hook-associated protein 2 N-terminal" evidence="6">
    <location>
        <begin position="10"/>
        <end position="106"/>
    </location>
</feature>
<evidence type="ECO:0000259" key="6">
    <source>
        <dbReference type="Pfam" id="PF02465"/>
    </source>
</evidence>
<dbReference type="Pfam" id="PF07195">
    <property type="entry name" value="FliD_C"/>
    <property type="match status" value="2"/>
</dbReference>
<sequence>MGIQSTGIGSNLDVNSLITKLMQVESQPLTALAKKEASFQAKLSAYGSLNGAVAAFQSSLTTLNNPTTFQSLNATPSDASIAFATASSSATAGNYSLNISKLAQAQTISSAGQVDSTNPIGTGTETTITFQFGKITGTASGGAYPPLTTFQQDASQTVGTVKINSSNNTLQGIRDAINAGSVGVTASIVGDGSATPYHLVLSSSKTGESSSIKISSSGEDAAITSLLTYDPAGTQNFTEVSTAQNANLTVNGIAISSASNTILGAVQGVSLTLSKVGTTSISVAANTTGIQAGITSFVKAYNDLNSTIKNLTAYDPNTKKAGLLQGDATTQSVQNQIRRTLSTAVNGLGGGVTSLAQIGISFQKDGSLGVDSGKLTTALNTKFSEIGGLFASLGSSSDSLIAISGSGSATKAGTYAVNVSQIATKAKLTGDLPLPTTTTIDANTKIKVTLNGLTADVSLAAGDYTPSALVTLLQTSINSTTAFSAVGSSVKVSNSGGTLSIESDKFGTTSNVSLADSSGSSFALLTGTVALGVSGLNVEGTINGIGATGSGQTLLGGNGTGAEGLRLLVSGGSTGSRGNINFSVGYATTLSSLVSGFLGASGTIQNTTSGVNQNIKNIGKQREVLNSRLFDVEARYRAQFTALDKIVSNLNNTSSFLTQQLNALTSSNN</sequence>
<evidence type="ECO:0000256" key="3">
    <source>
        <dbReference type="ARBA" id="ARBA00023054"/>
    </source>
</evidence>
<keyword evidence="8" id="KW-0282">Flagellum</keyword>
<evidence type="ECO:0000256" key="1">
    <source>
        <dbReference type="ARBA" id="ARBA00009764"/>
    </source>
</evidence>
<dbReference type="EMBL" id="JACOFW010000024">
    <property type="protein sequence ID" value="MBC3809056.1"/>
    <property type="molecule type" value="Genomic_DNA"/>
</dbReference>
<name>A0ABR6X9J6_9BURK</name>
<keyword evidence="8" id="KW-0966">Cell projection</keyword>
<comment type="caution">
    <text evidence="8">The sequence shown here is derived from an EMBL/GenBank/DDBJ whole genome shotgun (WGS) entry which is preliminary data.</text>
</comment>
<evidence type="ECO:0000256" key="4">
    <source>
        <dbReference type="ARBA" id="ARBA00023143"/>
    </source>
</evidence>
<feature type="domain" description="Flagellar hook-associated protein 2 C-terminal" evidence="7">
    <location>
        <begin position="243"/>
        <end position="412"/>
    </location>
</feature>
<feature type="domain" description="Flagellar hook-associated protein 2 C-terminal" evidence="7">
    <location>
        <begin position="452"/>
        <end position="652"/>
    </location>
</feature>
<accession>A0ABR6X9J6</accession>
<evidence type="ECO:0000256" key="2">
    <source>
        <dbReference type="ARBA" id="ARBA00011255"/>
    </source>
</evidence>
<organism evidence="8 9">
    <name type="scientific">Undibacterium seohonense</name>
    <dbReference type="NCBI Taxonomy" id="1344950"/>
    <lineage>
        <taxon>Bacteria</taxon>
        <taxon>Pseudomonadati</taxon>
        <taxon>Pseudomonadota</taxon>
        <taxon>Betaproteobacteria</taxon>
        <taxon>Burkholderiales</taxon>
        <taxon>Oxalobacteraceae</taxon>
        <taxon>Undibacterium</taxon>
    </lineage>
</organism>
<comment type="similarity">
    <text evidence="1 5">Belongs to the FliD family.</text>
</comment>
<dbReference type="InterPro" id="IPR003481">
    <property type="entry name" value="FliD_N"/>
</dbReference>
<evidence type="ECO:0000259" key="7">
    <source>
        <dbReference type="Pfam" id="PF07195"/>
    </source>
</evidence>
<keyword evidence="3" id="KW-0175">Coiled coil</keyword>
<comment type="subcellular location">
    <subcellularLocation>
        <location evidence="5">Secreted</location>
    </subcellularLocation>
    <subcellularLocation>
        <location evidence="5">Bacterial flagellum</location>
    </subcellularLocation>
</comment>
<keyword evidence="8" id="KW-0969">Cilium</keyword>
<evidence type="ECO:0000256" key="5">
    <source>
        <dbReference type="RuleBase" id="RU362066"/>
    </source>
</evidence>
<protein>
    <recommendedName>
        <fullName evidence="5">Flagellar hook-associated protein 2</fullName>
        <shortName evidence="5">HAP2</shortName>
    </recommendedName>
    <alternativeName>
        <fullName evidence="5">Flagellar cap protein</fullName>
    </alternativeName>
</protein>
<gene>
    <name evidence="8" type="primary">fliD</name>
    <name evidence="8" type="ORF">H8K52_17085</name>
</gene>
<dbReference type="PANTHER" id="PTHR30288">
    <property type="entry name" value="FLAGELLAR CAP/ASSEMBLY PROTEIN FLID"/>
    <property type="match status" value="1"/>
</dbReference>
<comment type="subunit">
    <text evidence="2 5">Homopentamer.</text>
</comment>
<dbReference type="RefSeq" id="WP_186924119.1">
    <property type="nucleotide sequence ID" value="NZ_JACOFW010000024.1"/>
</dbReference>
<dbReference type="InterPro" id="IPR040026">
    <property type="entry name" value="FliD"/>
</dbReference>
<reference evidence="8 9" key="1">
    <citation type="submission" date="2020-08" db="EMBL/GenBank/DDBJ databases">
        <title>Novel species isolated from subtropical streams in China.</title>
        <authorList>
            <person name="Lu H."/>
        </authorList>
    </citation>
    <scope>NUCLEOTIDE SEQUENCE [LARGE SCALE GENOMIC DNA]</scope>
    <source>
        <strain evidence="8 9">KACC 16656</strain>
    </source>
</reference>
<evidence type="ECO:0000313" key="9">
    <source>
        <dbReference type="Proteomes" id="UP000648257"/>
    </source>
</evidence>